<feature type="disulfide bond" evidence="5">
    <location>
        <begin position="177"/>
        <end position="220"/>
    </location>
</feature>
<evidence type="ECO:0000256" key="6">
    <source>
        <dbReference type="SAM" id="MobiDB-lite"/>
    </source>
</evidence>
<evidence type="ECO:0000256" key="1">
    <source>
        <dbReference type="ARBA" id="ARBA00022659"/>
    </source>
</evidence>
<feature type="domain" description="Sushi" evidence="7">
    <location>
        <begin position="49"/>
        <end position="111"/>
    </location>
</feature>
<dbReference type="Proteomes" id="UP000007875">
    <property type="component" value="Unassembled WGS sequence"/>
</dbReference>
<evidence type="ECO:0000256" key="3">
    <source>
        <dbReference type="ARBA" id="ARBA00023157"/>
    </source>
</evidence>
<name>H2Z956_CIOSA</name>
<proteinExistence type="predicted"/>
<evidence type="ECO:0000313" key="9">
    <source>
        <dbReference type="Proteomes" id="UP000007875"/>
    </source>
</evidence>
<dbReference type="OMA" id="TENGNCQ"/>
<evidence type="ECO:0000256" key="4">
    <source>
        <dbReference type="ARBA" id="ARBA00023180"/>
    </source>
</evidence>
<reference evidence="8" key="2">
    <citation type="submission" date="2025-08" db="UniProtKB">
        <authorList>
            <consortium name="Ensembl"/>
        </authorList>
    </citation>
    <scope>IDENTIFICATION</scope>
</reference>
<protein>
    <recommendedName>
        <fullName evidence="7">Sushi domain-containing protein</fullName>
    </recommendedName>
</protein>
<comment type="caution">
    <text evidence="5">Lacks conserved residue(s) required for the propagation of feature annotation.</text>
</comment>
<dbReference type="Pfam" id="PF00084">
    <property type="entry name" value="Sushi"/>
    <property type="match status" value="3"/>
</dbReference>
<keyword evidence="1 5" id="KW-0768">Sushi</keyword>
<dbReference type="GeneTree" id="ENSGT00940000163310"/>
<dbReference type="InterPro" id="IPR050350">
    <property type="entry name" value="Compl-Cell_Adhes-Reg"/>
</dbReference>
<dbReference type="PANTHER" id="PTHR19325:SF571">
    <property type="entry name" value="SUSHI DOMAIN-CONTAINING PROTEIN"/>
    <property type="match status" value="1"/>
</dbReference>
<feature type="domain" description="Sushi" evidence="7">
    <location>
        <begin position="175"/>
        <end position="234"/>
    </location>
</feature>
<dbReference type="Ensembl" id="ENSCSAVT00000014284.1">
    <property type="protein sequence ID" value="ENSCSAVP00000014121.1"/>
    <property type="gene ID" value="ENSCSAVG00000008287.1"/>
</dbReference>
<reference evidence="8" key="3">
    <citation type="submission" date="2025-09" db="UniProtKB">
        <authorList>
            <consortium name="Ensembl"/>
        </authorList>
    </citation>
    <scope>IDENTIFICATION</scope>
</reference>
<dbReference type="SUPFAM" id="SSF57535">
    <property type="entry name" value="Complement control module/SCR domain"/>
    <property type="match status" value="4"/>
</dbReference>
<dbReference type="CDD" id="cd00033">
    <property type="entry name" value="CCP"/>
    <property type="match status" value="4"/>
</dbReference>
<feature type="region of interest" description="Disordered" evidence="6">
    <location>
        <begin position="300"/>
        <end position="319"/>
    </location>
</feature>
<dbReference type="HOGENOM" id="CLU_872992_0_0_1"/>
<accession>H2Z956</accession>
<dbReference type="PROSITE" id="PS50923">
    <property type="entry name" value="SUSHI"/>
    <property type="match status" value="3"/>
</dbReference>
<evidence type="ECO:0000256" key="2">
    <source>
        <dbReference type="ARBA" id="ARBA00022737"/>
    </source>
</evidence>
<dbReference type="PANTHER" id="PTHR19325">
    <property type="entry name" value="COMPLEMENT COMPONENT-RELATED SUSHI DOMAIN-CONTAINING"/>
    <property type="match status" value="1"/>
</dbReference>
<dbReference type="InterPro" id="IPR000436">
    <property type="entry name" value="Sushi_SCR_CCP_dom"/>
</dbReference>
<dbReference type="SMART" id="SM00032">
    <property type="entry name" value="CCP"/>
    <property type="match status" value="3"/>
</dbReference>
<keyword evidence="9" id="KW-1185">Reference proteome</keyword>
<dbReference type="eggNOG" id="KOG4297">
    <property type="taxonomic scope" value="Eukaryota"/>
</dbReference>
<dbReference type="STRING" id="51511.ENSCSAVP00000014121"/>
<dbReference type="InterPro" id="IPR035976">
    <property type="entry name" value="Sushi/SCR/CCP_sf"/>
</dbReference>
<dbReference type="InParanoid" id="H2Z956"/>
<sequence>MVVDVPEGTKYGNLLSSSCSGGYIRLNGSLSRFCRSDKKWSGTPLFCQRGCPTGSNHRNATPTTFDAGYAVGHQLLYSCNTGYVAVDTRANFRLTCQSDYTWTEPTFQCLLGVCPSLSNSTSTQVIAPAFTFGSRVTITCNTGYEMSASSVRLLCDRTQSNEFIWSPSVPQCNIKRCPAPAPPLNGRVNLRSSQPYNAVATYTCNSGYKLVEPAPVTRTCGDNRQWGTTPVCIESPDCGFEVPTLPTCSYTNNGWTRSSSGLTFDGNPGFFAKATVSATLTSVSLVTSQCLNFHYRVASSSPGSSFTLETTPQNGSPST</sequence>
<evidence type="ECO:0000313" key="8">
    <source>
        <dbReference type="Ensembl" id="ENSCSAVP00000014121.1"/>
    </source>
</evidence>
<feature type="domain" description="Sushi" evidence="7">
    <location>
        <begin position="112"/>
        <end position="174"/>
    </location>
</feature>
<organism evidence="8 9">
    <name type="scientific">Ciona savignyi</name>
    <name type="common">Pacific transparent sea squirt</name>
    <dbReference type="NCBI Taxonomy" id="51511"/>
    <lineage>
        <taxon>Eukaryota</taxon>
        <taxon>Metazoa</taxon>
        <taxon>Chordata</taxon>
        <taxon>Tunicata</taxon>
        <taxon>Ascidiacea</taxon>
        <taxon>Phlebobranchia</taxon>
        <taxon>Cionidae</taxon>
        <taxon>Ciona</taxon>
    </lineage>
</organism>
<dbReference type="AlphaFoldDB" id="H2Z956"/>
<dbReference type="Gene3D" id="2.10.70.10">
    <property type="entry name" value="Complement Module, domain 1"/>
    <property type="match status" value="4"/>
</dbReference>
<keyword evidence="2" id="KW-0677">Repeat</keyword>
<evidence type="ECO:0000256" key="5">
    <source>
        <dbReference type="PROSITE-ProRule" id="PRU00302"/>
    </source>
</evidence>
<evidence type="ECO:0000259" key="7">
    <source>
        <dbReference type="PROSITE" id="PS50923"/>
    </source>
</evidence>
<reference evidence="9" key="1">
    <citation type="submission" date="2003-08" db="EMBL/GenBank/DDBJ databases">
        <authorList>
            <person name="Birren B."/>
            <person name="Nusbaum C."/>
            <person name="Abebe A."/>
            <person name="Abouelleil A."/>
            <person name="Adekoya E."/>
            <person name="Ait-zahra M."/>
            <person name="Allen N."/>
            <person name="Allen T."/>
            <person name="An P."/>
            <person name="Anderson M."/>
            <person name="Anderson S."/>
            <person name="Arachchi H."/>
            <person name="Armbruster J."/>
            <person name="Bachantsang P."/>
            <person name="Baldwin J."/>
            <person name="Barry A."/>
            <person name="Bayul T."/>
            <person name="Blitshsteyn B."/>
            <person name="Bloom T."/>
            <person name="Blye J."/>
            <person name="Boguslavskiy L."/>
            <person name="Borowsky M."/>
            <person name="Boukhgalter B."/>
            <person name="Brunache A."/>
            <person name="Butler J."/>
            <person name="Calixte N."/>
            <person name="Calvo S."/>
            <person name="Camarata J."/>
            <person name="Campo K."/>
            <person name="Chang J."/>
            <person name="Cheshatsang Y."/>
            <person name="Citroen M."/>
            <person name="Collymore A."/>
            <person name="Considine T."/>
            <person name="Cook A."/>
            <person name="Cooke P."/>
            <person name="Corum B."/>
            <person name="Cuomo C."/>
            <person name="David R."/>
            <person name="Dawoe T."/>
            <person name="Degray S."/>
            <person name="Dodge S."/>
            <person name="Dooley K."/>
            <person name="Dorje P."/>
            <person name="Dorjee K."/>
            <person name="Dorris L."/>
            <person name="Duffey N."/>
            <person name="Dupes A."/>
            <person name="Elkins T."/>
            <person name="Engels R."/>
            <person name="Erickson J."/>
            <person name="Farina A."/>
            <person name="Faro S."/>
            <person name="Ferreira P."/>
            <person name="Fischer H."/>
            <person name="Fitzgerald M."/>
            <person name="Foley K."/>
            <person name="Gage D."/>
            <person name="Galagan J."/>
            <person name="Gearin G."/>
            <person name="Gnerre S."/>
            <person name="Gnirke A."/>
            <person name="Goyette A."/>
            <person name="Graham J."/>
            <person name="Grandbois E."/>
            <person name="Gyaltsen K."/>
            <person name="Hafez N."/>
            <person name="Hagopian D."/>
            <person name="Hagos B."/>
            <person name="Hall J."/>
            <person name="Hatcher B."/>
            <person name="Heller A."/>
            <person name="Higgins H."/>
            <person name="Honan T."/>
            <person name="Horn A."/>
            <person name="Houde N."/>
            <person name="Hughes L."/>
            <person name="Hulme W."/>
            <person name="Husby E."/>
            <person name="Iliev I."/>
            <person name="Jaffe D."/>
            <person name="Jones C."/>
            <person name="Kamal M."/>
            <person name="Kamat A."/>
            <person name="Kamvysselis M."/>
            <person name="Karlsson E."/>
            <person name="Kells C."/>
            <person name="Kieu A."/>
            <person name="Kisner P."/>
            <person name="Kodira C."/>
            <person name="Kulbokas E."/>
            <person name="Labutti K."/>
            <person name="Lama D."/>
            <person name="Landers T."/>
            <person name="Leger J."/>
            <person name="Levine S."/>
            <person name="Lewis D."/>
            <person name="Lewis T."/>
            <person name="Lindblad-toh K."/>
            <person name="Liu X."/>
            <person name="Lokyitsang T."/>
            <person name="Lokyitsang Y."/>
            <person name="Lucien O."/>
            <person name="Lui A."/>
            <person name="Ma L.J."/>
            <person name="Mabbitt R."/>
            <person name="Macdonald J."/>
            <person name="Maclean C."/>
            <person name="Major J."/>
            <person name="Manning J."/>
            <person name="Marabella R."/>
            <person name="Maru K."/>
            <person name="Matthews C."/>
            <person name="Mauceli E."/>
            <person name="Mccarthy M."/>
            <person name="Mcdonough S."/>
            <person name="Mcghee T."/>
            <person name="Meldrim J."/>
            <person name="Meneus L."/>
            <person name="Mesirov J."/>
            <person name="Mihalev A."/>
            <person name="Mihova T."/>
            <person name="Mikkelsen T."/>
            <person name="Mlenga V."/>
            <person name="Moru K."/>
            <person name="Mozes J."/>
            <person name="Mulrain L."/>
            <person name="Munson G."/>
            <person name="Naylor J."/>
            <person name="Newes C."/>
            <person name="Nguyen C."/>
            <person name="Nguyen N."/>
            <person name="Nguyen T."/>
            <person name="Nicol R."/>
            <person name="Nielsen C."/>
            <person name="Nizzari M."/>
            <person name="Norbu C."/>
            <person name="Norbu N."/>
            <person name="O'donnell P."/>
            <person name="Okoawo O."/>
            <person name="O'leary S."/>
            <person name="Omotosho B."/>
            <person name="O'neill K."/>
            <person name="Osman S."/>
            <person name="Parker S."/>
            <person name="Perrin D."/>
            <person name="Phunkhang P."/>
            <person name="Piqani B."/>
            <person name="Purcell S."/>
            <person name="Rachupka T."/>
            <person name="Ramasamy U."/>
            <person name="Rameau R."/>
            <person name="Ray V."/>
            <person name="Raymond C."/>
            <person name="Retta R."/>
            <person name="Richardson S."/>
            <person name="Rise C."/>
            <person name="Rodriguez J."/>
            <person name="Rogers J."/>
            <person name="Rogov P."/>
            <person name="Rutman M."/>
            <person name="Schupbach R."/>
            <person name="Seaman C."/>
            <person name="Settipalli S."/>
            <person name="Sharpe T."/>
            <person name="Sheridan J."/>
            <person name="Sherpa N."/>
            <person name="Shi J."/>
            <person name="Smirnov S."/>
            <person name="Smith C."/>
            <person name="Sougnez C."/>
            <person name="Spencer B."/>
            <person name="Stalker J."/>
            <person name="Stange-thomann N."/>
            <person name="Stavropoulos S."/>
            <person name="Stetson K."/>
            <person name="Stone C."/>
            <person name="Stone S."/>
            <person name="Stubbs M."/>
            <person name="Talamas J."/>
            <person name="Tchuinga P."/>
            <person name="Tenzing P."/>
            <person name="Tesfaye S."/>
            <person name="Theodore J."/>
            <person name="Thoulutsang Y."/>
            <person name="Topham K."/>
            <person name="Towey S."/>
            <person name="Tsamla T."/>
            <person name="Tsomo N."/>
            <person name="Vallee D."/>
            <person name="Vassiliev H."/>
            <person name="Venkataraman V."/>
            <person name="Vinson J."/>
            <person name="Vo A."/>
            <person name="Wade C."/>
            <person name="Wang S."/>
            <person name="Wangchuk T."/>
            <person name="Wangdi T."/>
            <person name="Whittaker C."/>
            <person name="Wilkinson J."/>
            <person name="Wu Y."/>
            <person name="Wyman D."/>
            <person name="Yadav S."/>
            <person name="Yang S."/>
            <person name="Yang X."/>
            <person name="Yeager S."/>
            <person name="Yee E."/>
            <person name="Young G."/>
            <person name="Zainoun J."/>
            <person name="Zembeck L."/>
            <person name="Zimmer A."/>
            <person name="Zody M."/>
            <person name="Lander E."/>
        </authorList>
    </citation>
    <scope>NUCLEOTIDE SEQUENCE [LARGE SCALE GENOMIC DNA]</scope>
</reference>
<keyword evidence="4" id="KW-0325">Glycoprotein</keyword>
<keyword evidence="3 5" id="KW-1015">Disulfide bond</keyword>